<dbReference type="GO" id="GO:0004491">
    <property type="term" value="F:methylmalonate-semialdehyde dehydrogenase (acylating, NAD) activity"/>
    <property type="evidence" value="ECO:0007669"/>
    <property type="project" value="InterPro"/>
</dbReference>
<name>A0A225WVR8_9STRA</name>
<feature type="domain" description="FAR1" evidence="3">
    <location>
        <begin position="192"/>
        <end position="283"/>
    </location>
</feature>
<evidence type="ECO:0000313" key="4">
    <source>
        <dbReference type="EMBL" id="OWZ21804.1"/>
    </source>
</evidence>
<reference evidence="5" key="1">
    <citation type="submission" date="2017-03" db="EMBL/GenBank/DDBJ databases">
        <title>Phytopthora megakarya and P. palmivora, two closely related causual agents of cacao black pod achieved similar genome size and gene model numbers by different mechanisms.</title>
        <authorList>
            <person name="Ali S."/>
            <person name="Shao J."/>
            <person name="Larry D.J."/>
            <person name="Kronmiller B."/>
            <person name="Shen D."/>
            <person name="Strem M.D."/>
            <person name="Melnick R.L."/>
            <person name="Guiltinan M.J."/>
            <person name="Tyler B.M."/>
            <person name="Meinhardt L.W."/>
            <person name="Bailey B.A."/>
        </authorList>
    </citation>
    <scope>NUCLEOTIDE SEQUENCE [LARGE SCALE GENOMIC DNA]</scope>
    <source>
        <strain evidence="5">zdho120</strain>
    </source>
</reference>
<dbReference type="OrthoDB" id="4367135at2759"/>
<dbReference type="Pfam" id="PF03101">
    <property type="entry name" value="FAR1"/>
    <property type="match status" value="1"/>
</dbReference>
<evidence type="ECO:0000313" key="5">
    <source>
        <dbReference type="Proteomes" id="UP000198211"/>
    </source>
</evidence>
<dbReference type="AlphaFoldDB" id="A0A225WVR8"/>
<keyword evidence="5" id="KW-1185">Reference proteome</keyword>
<comment type="caution">
    <text evidence="4">The sequence shown here is derived from an EMBL/GenBank/DDBJ whole genome shotgun (WGS) entry which is preliminary data.</text>
</comment>
<dbReference type="GO" id="GO:0006210">
    <property type="term" value="P:thymine catabolic process"/>
    <property type="evidence" value="ECO:0007669"/>
    <property type="project" value="TreeGrafter"/>
</dbReference>
<dbReference type="InterPro" id="IPR010061">
    <property type="entry name" value="MeMal-semiAld_DH"/>
</dbReference>
<dbReference type="InterPro" id="IPR004330">
    <property type="entry name" value="FAR1_DNA_bnd_dom"/>
</dbReference>
<dbReference type="GO" id="GO:0005739">
    <property type="term" value="C:mitochondrion"/>
    <property type="evidence" value="ECO:0007669"/>
    <property type="project" value="TreeGrafter"/>
</dbReference>
<protein>
    <submittedName>
        <fullName evidence="4">Cell cycle control protein</fullName>
    </submittedName>
</protein>
<evidence type="ECO:0000256" key="2">
    <source>
        <dbReference type="SAM" id="MobiDB-lite"/>
    </source>
</evidence>
<feature type="compositionally biased region" description="Low complexity" evidence="2">
    <location>
        <begin position="133"/>
        <end position="143"/>
    </location>
</feature>
<comment type="similarity">
    <text evidence="1">Belongs to the aldehyde dehydrogenase family.</text>
</comment>
<evidence type="ECO:0000259" key="3">
    <source>
        <dbReference type="Pfam" id="PF03101"/>
    </source>
</evidence>
<feature type="region of interest" description="Disordered" evidence="2">
    <location>
        <begin position="131"/>
        <end position="163"/>
    </location>
</feature>
<gene>
    <name evidence="4" type="ORF">PHMEG_0003582</name>
</gene>
<accession>A0A225WVR8</accession>
<evidence type="ECO:0000256" key="1">
    <source>
        <dbReference type="ARBA" id="ARBA00009986"/>
    </source>
</evidence>
<proteinExistence type="inferred from homology"/>
<dbReference type="GO" id="GO:0006574">
    <property type="term" value="P:L-valine catabolic process"/>
    <property type="evidence" value="ECO:0007669"/>
    <property type="project" value="TreeGrafter"/>
</dbReference>
<dbReference type="EMBL" id="NBNE01000187">
    <property type="protein sequence ID" value="OWZ21804.1"/>
    <property type="molecule type" value="Genomic_DNA"/>
</dbReference>
<sequence>MEVNLVRILPTEGAPLRWEVQHRGTATTHNHPPSTGPSEHPTLRQHLLTDAIRRVIAADSQAGVPVSKTLARLALEAPTVVLVPNDVYNERRKLAENPLEGELPPPTEVPVYEPPPLLLQSRIPLDLSGIRVTPTTAGSSTETGTERPAPTRNPLPDPLLNSSTGEPRPAWMFPCYPEHFFESPGAARAAVNTFAARHGYAVVQKSCIYDKKKRIRRVVLGCDRHGTKRAYASTSSAARQRKKPSRRCGCPMEVHLMRILPSEGGREQWQVQHRGTANEHNHPPSEGPSAHPILRRGSRTDAARQIIAADAAAGISVPQTLSRLAVEAPGVVMTRTDVLNERTKIEVRASEAE</sequence>
<feature type="region of interest" description="Disordered" evidence="2">
    <location>
        <begin position="271"/>
        <end position="300"/>
    </location>
</feature>
<dbReference type="PANTHER" id="PTHR43866">
    <property type="entry name" value="MALONATE-SEMIALDEHYDE DEHYDROGENASE"/>
    <property type="match status" value="1"/>
</dbReference>
<dbReference type="Proteomes" id="UP000198211">
    <property type="component" value="Unassembled WGS sequence"/>
</dbReference>
<organism evidence="4 5">
    <name type="scientific">Phytophthora megakarya</name>
    <dbReference type="NCBI Taxonomy" id="4795"/>
    <lineage>
        <taxon>Eukaryota</taxon>
        <taxon>Sar</taxon>
        <taxon>Stramenopiles</taxon>
        <taxon>Oomycota</taxon>
        <taxon>Peronosporomycetes</taxon>
        <taxon>Peronosporales</taxon>
        <taxon>Peronosporaceae</taxon>
        <taxon>Phytophthora</taxon>
    </lineage>
</organism>
<dbReference type="PANTHER" id="PTHR43866:SF3">
    <property type="entry name" value="METHYLMALONATE-SEMIALDEHYDE DEHYDROGENASE [ACYLATING], MITOCHONDRIAL"/>
    <property type="match status" value="1"/>
</dbReference>